<evidence type="ECO:0000256" key="1">
    <source>
        <dbReference type="SAM" id="Phobius"/>
    </source>
</evidence>
<keyword evidence="1" id="KW-1133">Transmembrane helix</keyword>
<proteinExistence type="predicted"/>
<gene>
    <name evidence="2" type="ORF">CONCODRAFT_11732</name>
</gene>
<feature type="transmembrane region" description="Helical" evidence="1">
    <location>
        <begin position="42"/>
        <end position="61"/>
    </location>
</feature>
<keyword evidence="1" id="KW-0472">Membrane</keyword>
<accession>A0A137NUD7</accession>
<keyword evidence="1" id="KW-0812">Transmembrane</keyword>
<protein>
    <submittedName>
        <fullName evidence="2">Uncharacterized protein</fullName>
    </submittedName>
</protein>
<dbReference type="AlphaFoldDB" id="A0A137NUD7"/>
<evidence type="ECO:0000313" key="3">
    <source>
        <dbReference type="Proteomes" id="UP000070444"/>
    </source>
</evidence>
<sequence>MLASFNLFLYIFGITEFTLSIVLNSTVFYITFHRLNPLQPDSITVLVIGTIDILFSLLNLIHITLNWSTKSEINSSGLNGIGCN</sequence>
<evidence type="ECO:0000313" key="2">
    <source>
        <dbReference type="EMBL" id="KXN66425.1"/>
    </source>
</evidence>
<reference evidence="2 3" key="1">
    <citation type="journal article" date="2015" name="Genome Biol. Evol.">
        <title>Phylogenomic analyses indicate that early fungi evolved digesting cell walls of algal ancestors of land plants.</title>
        <authorList>
            <person name="Chang Y."/>
            <person name="Wang S."/>
            <person name="Sekimoto S."/>
            <person name="Aerts A.L."/>
            <person name="Choi C."/>
            <person name="Clum A."/>
            <person name="LaButti K.M."/>
            <person name="Lindquist E.A."/>
            <person name="Yee Ngan C."/>
            <person name="Ohm R.A."/>
            <person name="Salamov A.A."/>
            <person name="Grigoriev I.V."/>
            <person name="Spatafora J.W."/>
            <person name="Berbee M.L."/>
        </authorList>
    </citation>
    <scope>NUCLEOTIDE SEQUENCE [LARGE SCALE GENOMIC DNA]</scope>
    <source>
        <strain evidence="2 3">NRRL 28638</strain>
    </source>
</reference>
<feature type="transmembrane region" description="Helical" evidence="1">
    <location>
        <begin position="7"/>
        <end position="30"/>
    </location>
</feature>
<dbReference type="EMBL" id="KQ964727">
    <property type="protein sequence ID" value="KXN66425.1"/>
    <property type="molecule type" value="Genomic_DNA"/>
</dbReference>
<name>A0A137NUD7_CONC2</name>
<keyword evidence="3" id="KW-1185">Reference proteome</keyword>
<organism evidence="2 3">
    <name type="scientific">Conidiobolus coronatus (strain ATCC 28846 / CBS 209.66 / NRRL 28638)</name>
    <name type="common">Delacroixia coronata</name>
    <dbReference type="NCBI Taxonomy" id="796925"/>
    <lineage>
        <taxon>Eukaryota</taxon>
        <taxon>Fungi</taxon>
        <taxon>Fungi incertae sedis</taxon>
        <taxon>Zoopagomycota</taxon>
        <taxon>Entomophthoromycotina</taxon>
        <taxon>Entomophthoromycetes</taxon>
        <taxon>Entomophthorales</taxon>
        <taxon>Ancylistaceae</taxon>
        <taxon>Conidiobolus</taxon>
    </lineage>
</organism>
<dbReference type="Proteomes" id="UP000070444">
    <property type="component" value="Unassembled WGS sequence"/>
</dbReference>